<dbReference type="GO" id="GO:0006364">
    <property type="term" value="P:rRNA processing"/>
    <property type="evidence" value="ECO:0007669"/>
    <property type="project" value="TreeGrafter"/>
</dbReference>
<reference evidence="5" key="1">
    <citation type="submission" date="2025-08" db="UniProtKB">
        <authorList>
            <consortium name="Ensembl"/>
        </authorList>
    </citation>
    <scope>IDENTIFICATION</scope>
</reference>
<dbReference type="AlphaFoldDB" id="A0A3B4X9N2"/>
<evidence type="ECO:0000256" key="2">
    <source>
        <dbReference type="ARBA" id="ARBA00022980"/>
    </source>
</evidence>
<name>A0A3B4X9N2_SERLL</name>
<keyword evidence="6" id="KW-1185">Reference proteome</keyword>
<evidence type="ECO:0000256" key="4">
    <source>
        <dbReference type="RuleBase" id="RU364105"/>
    </source>
</evidence>
<organism evidence="5 6">
    <name type="scientific">Seriola lalandi dorsalis</name>
    <dbReference type="NCBI Taxonomy" id="1841481"/>
    <lineage>
        <taxon>Eukaryota</taxon>
        <taxon>Metazoa</taxon>
        <taxon>Chordata</taxon>
        <taxon>Craniata</taxon>
        <taxon>Vertebrata</taxon>
        <taxon>Euteleostomi</taxon>
        <taxon>Actinopterygii</taxon>
        <taxon>Neopterygii</taxon>
        <taxon>Teleostei</taxon>
        <taxon>Neoteleostei</taxon>
        <taxon>Acanthomorphata</taxon>
        <taxon>Carangaria</taxon>
        <taxon>Carangiformes</taxon>
        <taxon>Carangidae</taxon>
        <taxon>Seriola</taxon>
    </lineage>
</organism>
<evidence type="ECO:0000313" key="5">
    <source>
        <dbReference type="Ensembl" id="ENSSLDP00000009238.1"/>
    </source>
</evidence>
<sequence length="192" mass="22017">MFAAKKIVKEKDVPPEPFEMDVAQALCDLEANSNDLKAELRELYIVSAKEVDVTGRKAVVIFVPFKLLKVVHKIQSRLVRELEKKFSGKHVVIIGQRRIMRKPSSGQRQPKQKRPRSRTLTAVHEAVLEDLVFPTEIVGKHTRYRLDGSKIIKVYLDPKEAANVEYKVDTFSTVYKKLTGKEVKFEFPPQQS</sequence>
<dbReference type="GO" id="GO:0006412">
    <property type="term" value="P:translation"/>
    <property type="evidence" value="ECO:0007669"/>
    <property type="project" value="InterPro"/>
</dbReference>
<protein>
    <recommendedName>
        <fullName evidence="4">40S ribosomal protein S7</fullName>
    </recommendedName>
</protein>
<reference evidence="5" key="2">
    <citation type="submission" date="2025-09" db="UniProtKB">
        <authorList>
            <consortium name="Ensembl"/>
        </authorList>
    </citation>
    <scope>IDENTIFICATION</scope>
</reference>
<dbReference type="Ensembl" id="ENSSLDT00000009557.1">
    <property type="protein sequence ID" value="ENSSLDP00000009238.1"/>
    <property type="gene ID" value="ENSSLDG00000007303.1"/>
</dbReference>
<dbReference type="InterPro" id="IPR047861">
    <property type="entry name" value="Ribosomal_eS7_CS"/>
</dbReference>
<dbReference type="GO" id="GO:0042274">
    <property type="term" value="P:ribosomal small subunit biogenesis"/>
    <property type="evidence" value="ECO:0007669"/>
    <property type="project" value="TreeGrafter"/>
</dbReference>
<evidence type="ECO:0000313" key="6">
    <source>
        <dbReference type="Proteomes" id="UP000261360"/>
    </source>
</evidence>
<accession>A0A3B4X9N2</accession>
<keyword evidence="3 4" id="KW-0687">Ribonucleoprotein</keyword>
<evidence type="ECO:0000256" key="1">
    <source>
        <dbReference type="ARBA" id="ARBA00007820"/>
    </source>
</evidence>
<dbReference type="Pfam" id="PF01251">
    <property type="entry name" value="Ribosomal_S7e"/>
    <property type="match status" value="1"/>
</dbReference>
<dbReference type="GO" id="GO:0032040">
    <property type="term" value="C:small-subunit processome"/>
    <property type="evidence" value="ECO:0007669"/>
    <property type="project" value="TreeGrafter"/>
</dbReference>
<dbReference type="Proteomes" id="UP000261360">
    <property type="component" value="Unplaced"/>
</dbReference>
<dbReference type="GO" id="GO:0003735">
    <property type="term" value="F:structural constituent of ribosome"/>
    <property type="evidence" value="ECO:0007669"/>
    <property type="project" value="InterPro"/>
</dbReference>
<comment type="similarity">
    <text evidence="1 4">Belongs to the eukaryotic ribosomal protein eS7 family.</text>
</comment>
<dbReference type="PANTHER" id="PTHR11278">
    <property type="entry name" value="40S RIBOSOMAL PROTEIN S7"/>
    <property type="match status" value="1"/>
</dbReference>
<dbReference type="GeneTree" id="ENSGT00390000014122"/>
<keyword evidence="2 4" id="KW-0689">Ribosomal protein</keyword>
<dbReference type="PROSITE" id="PS00948">
    <property type="entry name" value="RIBOSOMAL_S7E"/>
    <property type="match status" value="1"/>
</dbReference>
<evidence type="ECO:0000256" key="3">
    <source>
        <dbReference type="ARBA" id="ARBA00023274"/>
    </source>
</evidence>
<dbReference type="GO" id="GO:0030686">
    <property type="term" value="C:90S preribosome"/>
    <property type="evidence" value="ECO:0007669"/>
    <property type="project" value="TreeGrafter"/>
</dbReference>
<dbReference type="GO" id="GO:0022627">
    <property type="term" value="C:cytosolic small ribosomal subunit"/>
    <property type="evidence" value="ECO:0007669"/>
    <property type="project" value="TreeGrafter"/>
</dbReference>
<dbReference type="InterPro" id="IPR000554">
    <property type="entry name" value="Ribosomal_eS7"/>
</dbReference>
<dbReference type="PANTHER" id="PTHR11278:SF0">
    <property type="entry name" value="SMALL RIBOSOMAL SUBUNIT PROTEIN ES7"/>
    <property type="match status" value="1"/>
</dbReference>
<proteinExistence type="inferred from homology"/>
<dbReference type="STRING" id="1841481.ENSSLDP00000009238"/>